<gene>
    <name evidence="1" type="ORF">KQI75_11770</name>
</gene>
<reference evidence="1 2" key="1">
    <citation type="submission" date="2021-06" db="EMBL/GenBank/DDBJ databases">
        <authorList>
            <person name="Sun Q."/>
            <person name="Li D."/>
        </authorList>
    </citation>
    <scope>NUCLEOTIDE SEQUENCE [LARGE SCALE GENOMIC DNA]</scope>
    <source>
        <strain evidence="1 2">MSJd-7</strain>
    </source>
</reference>
<sequence>MIDELKLYRGENDYIGEIEFHPPTLREVVDFGETDFFAMVYQFCATPYDFMSELDDQGIRYEDIDEYIFFIANLFESFNEENTKLLFPNLNVSKMTLYQKTNTGEILRVDPDTGLYIDQTVYQELTSTLRKIFGFKYEPKVAATPLTRKMMIRAARERRAMLATQKQKSTLMPLVSTMVNISDFKYTHKEVWDMSFFAFMDSVKRVQAIRMATAMYTGGYFGLKLSEVKEYLDYARPL</sequence>
<accession>A0ABS6EV05</accession>
<protein>
    <submittedName>
        <fullName evidence="1">Uncharacterized protein</fullName>
    </submittedName>
</protein>
<evidence type="ECO:0000313" key="2">
    <source>
        <dbReference type="Proteomes" id="UP000783588"/>
    </source>
</evidence>
<comment type="caution">
    <text evidence="1">The sequence shown here is derived from an EMBL/GenBank/DDBJ whole genome shotgun (WGS) entry which is preliminary data.</text>
</comment>
<dbReference type="EMBL" id="JAHLQI010000007">
    <property type="protein sequence ID" value="MBU5491285.1"/>
    <property type="molecule type" value="Genomic_DNA"/>
</dbReference>
<name>A0ABS6EV05_9FIRM</name>
<dbReference type="RefSeq" id="WP_216470999.1">
    <property type="nucleotide sequence ID" value="NZ_JAHLQI010000007.1"/>
</dbReference>
<proteinExistence type="predicted"/>
<dbReference type="Proteomes" id="UP000783588">
    <property type="component" value="Unassembled WGS sequence"/>
</dbReference>
<keyword evidence="2" id="KW-1185">Reference proteome</keyword>
<organism evidence="1 2">
    <name type="scientific">Butyricicoccus intestinisimiae</name>
    <dbReference type="NCBI Taxonomy" id="2841509"/>
    <lineage>
        <taxon>Bacteria</taxon>
        <taxon>Bacillati</taxon>
        <taxon>Bacillota</taxon>
        <taxon>Clostridia</taxon>
        <taxon>Eubacteriales</taxon>
        <taxon>Butyricicoccaceae</taxon>
        <taxon>Butyricicoccus</taxon>
    </lineage>
</organism>
<evidence type="ECO:0000313" key="1">
    <source>
        <dbReference type="EMBL" id="MBU5491285.1"/>
    </source>
</evidence>